<sequence>MTGTAEIITDREEDGYGCCVWAPSCITGDFLLSVWIVGVYCCDGELRLYGWLRIQIAKSL</sequence>
<organism evidence="1 2">
    <name type="scientific">Trichomalopsis sarcophagae</name>
    <dbReference type="NCBI Taxonomy" id="543379"/>
    <lineage>
        <taxon>Eukaryota</taxon>
        <taxon>Metazoa</taxon>
        <taxon>Ecdysozoa</taxon>
        <taxon>Arthropoda</taxon>
        <taxon>Hexapoda</taxon>
        <taxon>Insecta</taxon>
        <taxon>Pterygota</taxon>
        <taxon>Neoptera</taxon>
        <taxon>Endopterygota</taxon>
        <taxon>Hymenoptera</taxon>
        <taxon>Apocrita</taxon>
        <taxon>Proctotrupomorpha</taxon>
        <taxon>Chalcidoidea</taxon>
        <taxon>Pteromalidae</taxon>
        <taxon>Pteromalinae</taxon>
        <taxon>Trichomalopsis</taxon>
    </lineage>
</organism>
<dbReference type="AlphaFoldDB" id="A0A232EPC1"/>
<evidence type="ECO:0000313" key="2">
    <source>
        <dbReference type="Proteomes" id="UP000215335"/>
    </source>
</evidence>
<comment type="caution">
    <text evidence="1">The sequence shown here is derived from an EMBL/GenBank/DDBJ whole genome shotgun (WGS) entry which is preliminary data.</text>
</comment>
<keyword evidence="2" id="KW-1185">Reference proteome</keyword>
<accession>A0A232EPC1</accession>
<name>A0A232EPC1_9HYME</name>
<reference evidence="1 2" key="1">
    <citation type="journal article" date="2017" name="Curr. Biol.">
        <title>The Evolution of Venom by Co-option of Single-Copy Genes.</title>
        <authorList>
            <person name="Martinson E.O."/>
            <person name="Mrinalini"/>
            <person name="Kelkar Y.D."/>
            <person name="Chang C.H."/>
            <person name="Werren J.H."/>
        </authorList>
    </citation>
    <scope>NUCLEOTIDE SEQUENCE [LARGE SCALE GENOMIC DNA]</scope>
    <source>
        <strain evidence="1 2">Alberta</strain>
        <tissue evidence="1">Whole body</tissue>
    </source>
</reference>
<dbReference type="EMBL" id="NNAY01002962">
    <property type="protein sequence ID" value="OXU20210.1"/>
    <property type="molecule type" value="Genomic_DNA"/>
</dbReference>
<evidence type="ECO:0000313" key="1">
    <source>
        <dbReference type="EMBL" id="OXU20210.1"/>
    </source>
</evidence>
<protein>
    <submittedName>
        <fullName evidence="1">Uncharacterized protein</fullName>
    </submittedName>
</protein>
<dbReference type="Proteomes" id="UP000215335">
    <property type="component" value="Unassembled WGS sequence"/>
</dbReference>
<proteinExistence type="predicted"/>
<gene>
    <name evidence="1" type="ORF">TSAR_000227</name>
</gene>